<dbReference type="Proteomes" id="UP000287243">
    <property type="component" value="Chromosome"/>
</dbReference>
<proteinExistence type="predicted"/>
<dbReference type="OrthoDB" id="9786855at2"/>
<reference evidence="1 2" key="1">
    <citation type="submission" date="2017-01" db="EMBL/GenBank/DDBJ databases">
        <title>First insights into the biology of 'candidatus Vampirococcus archaeovorus'.</title>
        <authorList>
            <person name="Kizina J."/>
            <person name="Jordan S."/>
            <person name="Stueber K."/>
            <person name="Reinhardt R."/>
            <person name="Harder J."/>
        </authorList>
    </citation>
    <scope>NUCLEOTIDE SEQUENCE [LARGE SCALE GENOMIC DNA]</scope>
    <source>
        <strain evidence="1 2">LiM</strain>
    </source>
</reference>
<keyword evidence="2" id="KW-1185">Reference proteome</keyword>
<organism evidence="1 2">
    <name type="scientific">Velamenicoccus archaeovorus</name>
    <dbReference type="NCBI Taxonomy" id="1930593"/>
    <lineage>
        <taxon>Bacteria</taxon>
        <taxon>Pseudomonadati</taxon>
        <taxon>Candidatus Omnitrophota</taxon>
        <taxon>Candidatus Velamenicoccus</taxon>
    </lineage>
</organism>
<dbReference type="AlphaFoldDB" id="A0A410P4M0"/>
<protein>
    <submittedName>
        <fullName evidence="1">Uncharacterized protein</fullName>
    </submittedName>
</protein>
<evidence type="ECO:0000313" key="2">
    <source>
        <dbReference type="Proteomes" id="UP000287243"/>
    </source>
</evidence>
<evidence type="ECO:0000313" key="1">
    <source>
        <dbReference type="EMBL" id="QAT17072.1"/>
    </source>
</evidence>
<dbReference type="EMBL" id="CP019384">
    <property type="protein sequence ID" value="QAT17072.1"/>
    <property type="molecule type" value="Genomic_DNA"/>
</dbReference>
<gene>
    <name evidence="1" type="ORF">BU251_04645</name>
</gene>
<dbReference type="KEGG" id="vai:BU251_04645"/>
<dbReference type="RefSeq" id="WP_128699714.1">
    <property type="nucleotide sequence ID" value="NZ_CP019384.1"/>
</dbReference>
<sequence length="102" mass="11800">MNEEASYELYLKKSAEHHEALCKRCGACCGLFEKDPCSELVCGEDGRYYCRIYEDRFGLRRTVHGNEFLCVPVRNVISGSWAGSYQCAYKRELTGWRVYPVK</sequence>
<name>A0A410P4M0_VELA1</name>
<accession>A0A410P4M0</accession>